<comment type="caution">
    <text evidence="10">The sequence shown here is derived from an EMBL/GenBank/DDBJ whole genome shotgun (WGS) entry which is preliminary data.</text>
</comment>
<dbReference type="PANTHER" id="PTHR42930">
    <property type="entry name" value="PHOSPHATE-SPECIFIC TRANSPORT SYSTEM ACCESSORY PROTEIN PHOU"/>
    <property type="match status" value="1"/>
</dbReference>
<dbReference type="InterPro" id="IPR026022">
    <property type="entry name" value="PhoU_dom"/>
</dbReference>
<feature type="domain" description="PhoU" evidence="9">
    <location>
        <begin position="28"/>
        <end position="114"/>
    </location>
</feature>
<protein>
    <recommendedName>
        <fullName evidence="8">Phosphate-specific transport system accessory protein PhoU</fullName>
    </recommendedName>
</protein>
<comment type="similarity">
    <text evidence="2 8">Belongs to the PhoU family.</text>
</comment>
<dbReference type="InterPro" id="IPR028366">
    <property type="entry name" value="PhoU"/>
</dbReference>
<proteinExistence type="inferred from homology"/>
<evidence type="ECO:0000256" key="5">
    <source>
        <dbReference type="ARBA" id="ARBA00022490"/>
    </source>
</evidence>
<comment type="subcellular location">
    <subcellularLocation>
        <location evidence="1 8">Cytoplasm</location>
    </subcellularLocation>
</comment>
<evidence type="ECO:0000259" key="9">
    <source>
        <dbReference type="Pfam" id="PF01895"/>
    </source>
</evidence>
<evidence type="ECO:0000256" key="2">
    <source>
        <dbReference type="ARBA" id="ARBA00008107"/>
    </source>
</evidence>
<evidence type="ECO:0000256" key="1">
    <source>
        <dbReference type="ARBA" id="ARBA00004496"/>
    </source>
</evidence>
<reference evidence="10 11" key="1">
    <citation type="submission" date="2018-07" db="EMBL/GenBank/DDBJ databases">
        <title>Motiliproteus coralliicola sp. nov., a bacterium isolated from Coral.</title>
        <authorList>
            <person name="Wang G."/>
        </authorList>
    </citation>
    <scope>NUCLEOTIDE SEQUENCE [LARGE SCALE GENOMIC DNA]</scope>
    <source>
        <strain evidence="10 11">C34</strain>
    </source>
</reference>
<dbReference type="FunFam" id="1.20.58.220:FF:000004">
    <property type="entry name" value="Phosphate-specific transport system accessory protein PhoU"/>
    <property type="match status" value="1"/>
</dbReference>
<accession>A0A369W8Y6</accession>
<dbReference type="AlphaFoldDB" id="A0A369W8Y6"/>
<comment type="function">
    <text evidence="7 8">Plays a role in the regulation of phosphate uptake.</text>
</comment>
<dbReference type="PIRSF" id="PIRSF003107">
    <property type="entry name" value="PhoU"/>
    <property type="match status" value="1"/>
</dbReference>
<dbReference type="RefSeq" id="WP_114696938.1">
    <property type="nucleotide sequence ID" value="NZ_QQOH01000005.1"/>
</dbReference>
<comment type="subunit">
    <text evidence="3 8">Homodimer.</text>
</comment>
<evidence type="ECO:0000256" key="3">
    <source>
        <dbReference type="ARBA" id="ARBA00011738"/>
    </source>
</evidence>
<dbReference type="Proteomes" id="UP000253769">
    <property type="component" value="Unassembled WGS sequence"/>
</dbReference>
<organism evidence="10 11">
    <name type="scientific">Motiliproteus coralliicola</name>
    <dbReference type="NCBI Taxonomy" id="2283196"/>
    <lineage>
        <taxon>Bacteria</taxon>
        <taxon>Pseudomonadati</taxon>
        <taxon>Pseudomonadota</taxon>
        <taxon>Gammaproteobacteria</taxon>
        <taxon>Oceanospirillales</taxon>
        <taxon>Oceanospirillaceae</taxon>
        <taxon>Motiliproteus</taxon>
    </lineage>
</organism>
<dbReference type="PANTHER" id="PTHR42930:SF3">
    <property type="entry name" value="PHOSPHATE-SPECIFIC TRANSPORT SYSTEM ACCESSORY PROTEIN PHOU"/>
    <property type="match status" value="1"/>
</dbReference>
<dbReference type="Gene3D" id="1.20.58.220">
    <property type="entry name" value="Phosphate transport system protein phou homolog 2, domain 2"/>
    <property type="match status" value="2"/>
</dbReference>
<name>A0A369W8Y6_9GAMM</name>
<dbReference type="GO" id="GO:0030643">
    <property type="term" value="P:intracellular phosphate ion homeostasis"/>
    <property type="evidence" value="ECO:0007669"/>
    <property type="project" value="InterPro"/>
</dbReference>
<dbReference type="NCBIfam" id="TIGR02135">
    <property type="entry name" value="phoU_full"/>
    <property type="match status" value="1"/>
</dbReference>
<keyword evidence="4 8" id="KW-0813">Transport</keyword>
<dbReference type="OrthoDB" id="9814256at2"/>
<evidence type="ECO:0000313" key="11">
    <source>
        <dbReference type="Proteomes" id="UP000253769"/>
    </source>
</evidence>
<dbReference type="GO" id="GO:0045936">
    <property type="term" value="P:negative regulation of phosphate metabolic process"/>
    <property type="evidence" value="ECO:0007669"/>
    <property type="project" value="InterPro"/>
</dbReference>
<keyword evidence="5 8" id="KW-0963">Cytoplasm</keyword>
<dbReference type="InterPro" id="IPR038078">
    <property type="entry name" value="PhoU-like_sf"/>
</dbReference>
<evidence type="ECO:0000256" key="7">
    <source>
        <dbReference type="ARBA" id="ARBA00056181"/>
    </source>
</evidence>
<dbReference type="EMBL" id="QQOH01000005">
    <property type="protein sequence ID" value="RDE18362.1"/>
    <property type="molecule type" value="Genomic_DNA"/>
</dbReference>
<evidence type="ECO:0000256" key="4">
    <source>
        <dbReference type="ARBA" id="ARBA00022448"/>
    </source>
</evidence>
<evidence type="ECO:0000256" key="8">
    <source>
        <dbReference type="PIRNR" id="PIRNR003107"/>
    </source>
</evidence>
<dbReference type="GO" id="GO:0006817">
    <property type="term" value="P:phosphate ion transport"/>
    <property type="evidence" value="ECO:0007669"/>
    <property type="project" value="UniProtKB-KW"/>
</dbReference>
<dbReference type="SUPFAM" id="SSF109755">
    <property type="entry name" value="PhoU-like"/>
    <property type="match status" value="1"/>
</dbReference>
<sequence>MAFDKDAHTDHISQQFNEELETIKSHLMTMGGVAETQLNQALDALIEGDSGLAQRALKADDQINDWEVAIEEQCTRIIARRQPAASDLRMIVAISRAVSDLELIGDESAGIAKYALALLEEDSSHRSFNEIRQIGDLVREMISQTLTAFARYDINMAYKVAKKEKDVDEAFQTAMRSLVTYMMEDPRSISRVLNVIWVLRSLERIGDLTRNISHHLIYLVKGVNVAHSSLKEIKKAVKG</sequence>
<dbReference type="Pfam" id="PF01895">
    <property type="entry name" value="PhoU"/>
    <property type="match status" value="2"/>
</dbReference>
<dbReference type="GO" id="GO:0005737">
    <property type="term" value="C:cytoplasm"/>
    <property type="evidence" value="ECO:0007669"/>
    <property type="project" value="UniProtKB-SubCell"/>
</dbReference>
<keyword evidence="11" id="KW-1185">Reference proteome</keyword>
<keyword evidence="6 8" id="KW-0592">Phosphate transport</keyword>
<feature type="domain" description="PhoU" evidence="9">
    <location>
        <begin position="131"/>
        <end position="213"/>
    </location>
</feature>
<gene>
    <name evidence="10" type="primary">phoU</name>
    <name evidence="10" type="ORF">DV711_17045</name>
</gene>
<evidence type="ECO:0000313" key="10">
    <source>
        <dbReference type="EMBL" id="RDE18362.1"/>
    </source>
</evidence>
<evidence type="ECO:0000256" key="6">
    <source>
        <dbReference type="ARBA" id="ARBA00022592"/>
    </source>
</evidence>